<dbReference type="PANTHER" id="PTHR11645">
    <property type="entry name" value="PYRROLINE-5-CARBOXYLATE REDUCTASE"/>
    <property type="match status" value="1"/>
</dbReference>
<evidence type="ECO:0000313" key="14">
    <source>
        <dbReference type="EMBL" id="OWZ18114.1"/>
    </source>
</evidence>
<dbReference type="GO" id="GO:0055129">
    <property type="term" value="P:L-proline biosynthetic process"/>
    <property type="evidence" value="ECO:0007669"/>
    <property type="project" value="TreeGrafter"/>
</dbReference>
<dbReference type="EMBL" id="NBNE01000640">
    <property type="protein sequence ID" value="OWZ18114.1"/>
    <property type="molecule type" value="Genomic_DNA"/>
</dbReference>
<reference evidence="15" key="1">
    <citation type="submission" date="2017-03" db="EMBL/GenBank/DDBJ databases">
        <title>Phytopthora megakarya and P. palmivora, two closely related causual agents of cacao black pod achieved similar genome size and gene model numbers by different mechanisms.</title>
        <authorList>
            <person name="Ali S."/>
            <person name="Shao J."/>
            <person name="Larry D.J."/>
            <person name="Kronmiller B."/>
            <person name="Shen D."/>
            <person name="Strem M.D."/>
            <person name="Melnick R.L."/>
            <person name="Guiltinan M.J."/>
            <person name="Tyler B.M."/>
            <person name="Meinhardt L.W."/>
            <person name="Bailey B.A."/>
        </authorList>
    </citation>
    <scope>NUCLEOTIDE SEQUENCE [LARGE SCALE GENOMIC DNA]</scope>
    <source>
        <strain evidence="15">zdho120</strain>
    </source>
</reference>
<dbReference type="InterPro" id="IPR008927">
    <property type="entry name" value="6-PGluconate_DH-like_C_sf"/>
</dbReference>
<dbReference type="Gene3D" id="3.40.50.720">
    <property type="entry name" value="NAD(P)-binding Rossmann-like Domain"/>
    <property type="match status" value="1"/>
</dbReference>
<evidence type="ECO:0000313" key="15">
    <source>
        <dbReference type="Proteomes" id="UP000198211"/>
    </source>
</evidence>
<organism evidence="14 15">
    <name type="scientific">Phytophthora megakarya</name>
    <dbReference type="NCBI Taxonomy" id="4795"/>
    <lineage>
        <taxon>Eukaryota</taxon>
        <taxon>Sar</taxon>
        <taxon>Stramenopiles</taxon>
        <taxon>Oomycota</taxon>
        <taxon>Peronosporomycetes</taxon>
        <taxon>Peronosporales</taxon>
        <taxon>Peronosporaceae</taxon>
        <taxon>Phytophthora</taxon>
    </lineage>
</organism>
<dbReference type="AlphaFoldDB" id="A0A225WL16"/>
<evidence type="ECO:0000259" key="12">
    <source>
        <dbReference type="Pfam" id="PF03807"/>
    </source>
</evidence>
<dbReference type="SUPFAM" id="SSF51735">
    <property type="entry name" value="NAD(P)-binding Rossmann-fold domains"/>
    <property type="match status" value="1"/>
</dbReference>
<evidence type="ECO:0000256" key="10">
    <source>
        <dbReference type="ARBA" id="ARBA00050547"/>
    </source>
</evidence>
<evidence type="ECO:0000256" key="9">
    <source>
        <dbReference type="ARBA" id="ARBA00029440"/>
    </source>
</evidence>
<dbReference type="NCBIfam" id="TIGR00112">
    <property type="entry name" value="proC"/>
    <property type="match status" value="1"/>
</dbReference>
<accession>A0A225WL16</accession>
<proteinExistence type="inferred from homology"/>
<dbReference type="Gene3D" id="1.10.3730.10">
    <property type="entry name" value="ProC C-terminal domain-like"/>
    <property type="match status" value="1"/>
</dbReference>
<dbReference type="PANTHER" id="PTHR11645:SF66">
    <property type="entry name" value="PYRROLINE-5-CARBOXYLATE REDUCTASE"/>
    <property type="match status" value="1"/>
</dbReference>
<dbReference type="GO" id="GO:0005737">
    <property type="term" value="C:cytoplasm"/>
    <property type="evidence" value="ECO:0007669"/>
    <property type="project" value="UniProtKB-SubCell"/>
</dbReference>
<dbReference type="FunFam" id="3.40.50.720:FF:000190">
    <property type="entry name" value="Pyrroline-5-carboxylate reductase"/>
    <property type="match status" value="1"/>
</dbReference>
<comment type="subcellular location">
    <subcellularLocation>
        <location evidence="1">Cytoplasm</location>
    </subcellularLocation>
</comment>
<dbReference type="GO" id="GO:0004735">
    <property type="term" value="F:pyrroline-5-carboxylate reductase activity"/>
    <property type="evidence" value="ECO:0007669"/>
    <property type="project" value="UniProtKB-EC"/>
</dbReference>
<keyword evidence="4" id="KW-0963">Cytoplasm</keyword>
<dbReference type="SUPFAM" id="SSF48179">
    <property type="entry name" value="6-phosphogluconate dehydrogenase C-terminal domain-like"/>
    <property type="match status" value="1"/>
</dbReference>
<evidence type="ECO:0000256" key="2">
    <source>
        <dbReference type="ARBA" id="ARBA00005525"/>
    </source>
</evidence>
<comment type="catalytic activity">
    <reaction evidence="10">
        <text>L-proline + NAD(+) = (S)-1-pyrroline-5-carboxylate + NADH + 2 H(+)</text>
        <dbReference type="Rhea" id="RHEA:14105"/>
        <dbReference type="ChEBI" id="CHEBI:15378"/>
        <dbReference type="ChEBI" id="CHEBI:17388"/>
        <dbReference type="ChEBI" id="CHEBI:57540"/>
        <dbReference type="ChEBI" id="CHEBI:57945"/>
        <dbReference type="ChEBI" id="CHEBI:60039"/>
        <dbReference type="EC" id="1.5.1.2"/>
    </reaction>
</comment>
<sequence length="348" mass="37287">MFTSKLRPIAKQTARVSRSVSIRRAPLLRAVSAFSQPTASFSTGGKGPFARSRKSQQLSAALTVERPELDLNRLAVIGGGNMAEAIITGVLNEGLIPSSKVVVSDPNPSMRTKYAKLNVETHTRNSSAVKDADVILVAVKPQVVDDVLRAVKASMDPEALVISVVAGQSIKQLQSHLGLNSRIIRTMPNTPAMIGEGTTVWAQSAEVTSVQHELTKEILGSFGVEVFVDDENALDMATALSGSGPAYFFLVAEAMIDTGVHMGFSRPVATKLVQQTMLGSALYMQAEDVHPVELRNNITSPGGTTAAGLYRAEKNGFRAVIADSIWAAYERCLELGSSEPVQRQRPRS</sequence>
<protein>
    <recommendedName>
        <fullName evidence="3">Pyrroline-5-carboxylate reductase</fullName>
    </recommendedName>
</protein>
<dbReference type="InterPro" id="IPR029036">
    <property type="entry name" value="P5CR_dimer"/>
</dbReference>
<evidence type="ECO:0000256" key="5">
    <source>
        <dbReference type="ARBA" id="ARBA00022605"/>
    </source>
</evidence>
<dbReference type="InterPro" id="IPR036291">
    <property type="entry name" value="NAD(P)-bd_dom_sf"/>
</dbReference>
<keyword evidence="5" id="KW-0028">Amino-acid biosynthesis</keyword>
<dbReference type="HAMAP" id="MF_01925">
    <property type="entry name" value="P5C_reductase"/>
    <property type="match status" value="1"/>
</dbReference>
<evidence type="ECO:0000256" key="8">
    <source>
        <dbReference type="ARBA" id="ARBA00023002"/>
    </source>
</evidence>
<feature type="domain" description="Pyrroline-5-carboxylate reductase dimerisation" evidence="13">
    <location>
        <begin position="231"/>
        <end position="335"/>
    </location>
</feature>
<evidence type="ECO:0000256" key="4">
    <source>
        <dbReference type="ARBA" id="ARBA00022490"/>
    </source>
</evidence>
<comment type="caution">
    <text evidence="14">The sequence shown here is derived from an EMBL/GenBank/DDBJ whole genome shotgun (WGS) entry which is preliminary data.</text>
</comment>
<keyword evidence="8" id="KW-0560">Oxidoreductase</keyword>
<feature type="domain" description="Pyrroline-5-carboxylate reductase catalytic N-terminal" evidence="12">
    <location>
        <begin position="73"/>
        <end position="167"/>
    </location>
</feature>
<comment type="pathway">
    <text evidence="9">Amino-acid biosynthesis.</text>
</comment>
<name>A0A225WL16_9STRA</name>
<keyword evidence="6" id="KW-0641">Proline biosynthesis</keyword>
<evidence type="ECO:0000259" key="13">
    <source>
        <dbReference type="Pfam" id="PF14748"/>
    </source>
</evidence>
<dbReference type="OrthoDB" id="10263291at2759"/>
<dbReference type="FunFam" id="1.10.3730.10:FF:000001">
    <property type="entry name" value="Pyrroline-5-carboxylate reductase"/>
    <property type="match status" value="1"/>
</dbReference>
<evidence type="ECO:0000256" key="6">
    <source>
        <dbReference type="ARBA" id="ARBA00022650"/>
    </source>
</evidence>
<evidence type="ECO:0000256" key="11">
    <source>
        <dbReference type="ARBA" id="ARBA00052690"/>
    </source>
</evidence>
<dbReference type="Proteomes" id="UP000198211">
    <property type="component" value="Unassembled WGS sequence"/>
</dbReference>
<keyword evidence="15" id="KW-1185">Reference proteome</keyword>
<gene>
    <name evidence="14" type="ORF">PHMEG_0007853</name>
</gene>
<keyword evidence="7" id="KW-0521">NADP</keyword>
<dbReference type="Pfam" id="PF03807">
    <property type="entry name" value="F420_oxidored"/>
    <property type="match status" value="1"/>
</dbReference>
<dbReference type="InterPro" id="IPR028939">
    <property type="entry name" value="P5C_Rdtase_cat_N"/>
</dbReference>
<evidence type="ECO:0000256" key="3">
    <source>
        <dbReference type="ARBA" id="ARBA00021413"/>
    </source>
</evidence>
<dbReference type="InterPro" id="IPR000304">
    <property type="entry name" value="Pyrroline-COOH_reductase"/>
</dbReference>
<dbReference type="Pfam" id="PF14748">
    <property type="entry name" value="P5CR_dimer"/>
    <property type="match status" value="1"/>
</dbReference>
<evidence type="ECO:0000256" key="7">
    <source>
        <dbReference type="ARBA" id="ARBA00022857"/>
    </source>
</evidence>
<dbReference type="STRING" id="4795.A0A225WL16"/>
<comment type="catalytic activity">
    <reaction evidence="11">
        <text>L-proline + NADP(+) = (S)-1-pyrroline-5-carboxylate + NADPH + 2 H(+)</text>
        <dbReference type="Rhea" id="RHEA:14109"/>
        <dbReference type="ChEBI" id="CHEBI:15378"/>
        <dbReference type="ChEBI" id="CHEBI:17388"/>
        <dbReference type="ChEBI" id="CHEBI:57783"/>
        <dbReference type="ChEBI" id="CHEBI:58349"/>
        <dbReference type="ChEBI" id="CHEBI:60039"/>
        <dbReference type="EC" id="1.5.1.2"/>
    </reaction>
</comment>
<comment type="similarity">
    <text evidence="2">Belongs to the pyrroline-5-carboxylate reductase family.</text>
</comment>
<evidence type="ECO:0000256" key="1">
    <source>
        <dbReference type="ARBA" id="ARBA00004496"/>
    </source>
</evidence>